<feature type="signal peptide" evidence="1">
    <location>
        <begin position="1"/>
        <end position="32"/>
    </location>
</feature>
<accession>A0ABP0AYJ8</accession>
<evidence type="ECO:0000256" key="1">
    <source>
        <dbReference type="SAM" id="SignalP"/>
    </source>
</evidence>
<dbReference type="EMBL" id="CAWUHC010000008">
    <property type="protein sequence ID" value="CAK7212348.1"/>
    <property type="molecule type" value="Genomic_DNA"/>
</dbReference>
<feature type="chain" id="PRO_5046026033" evidence="1">
    <location>
        <begin position="33"/>
        <end position="357"/>
    </location>
</feature>
<proteinExistence type="predicted"/>
<name>A0ABP0AYJ8_9PEZI</name>
<evidence type="ECO:0000313" key="2">
    <source>
        <dbReference type="EMBL" id="CAK7212348.1"/>
    </source>
</evidence>
<sequence length="357" mass="40062">MFNVGHGAVNTAVRLAAMLFCFGLILQALSNAADPYRCGALVRHGSWPPYTPPKINPAADYEQLETLQRQGRDPPPARPFDKWEPAGCRMHEYSREDIRACLGGKRVLFVGDSTVRVLFFAALTRLEHEAAEWLLRTTFIERNPRHDLAIDSETVQLQFIWDPWLNSTTFLEEMNHFEPGNSKDADPADKPDLVIIGSAGLWAARNEADNLYFDTFCASTARVARVMGDAVQPFGKQKTDNYVFLAPVQIPRYELLLPGRAESLSPERIARMNNYLGSLPPAVQSHIMTAYNDMTYHVPEAYEDTGLHVADTVAERWIDIPLNARCNGMLLERPASEQPVPSMSHSTTCCCRPSFFC</sequence>
<keyword evidence="1" id="KW-0732">Signal</keyword>
<reference evidence="2 3" key="1">
    <citation type="submission" date="2024-01" db="EMBL/GenBank/DDBJ databases">
        <authorList>
            <person name="Allen C."/>
            <person name="Tagirdzhanova G."/>
        </authorList>
    </citation>
    <scope>NUCLEOTIDE SEQUENCE [LARGE SCALE GENOMIC DNA]</scope>
</reference>
<gene>
    <name evidence="2" type="ORF">SBRCBS47491_001433</name>
</gene>
<dbReference type="Proteomes" id="UP001642406">
    <property type="component" value="Unassembled WGS sequence"/>
</dbReference>
<keyword evidence="3" id="KW-1185">Reference proteome</keyword>
<protein>
    <submittedName>
        <fullName evidence="2">Uncharacterized protein</fullName>
    </submittedName>
</protein>
<comment type="caution">
    <text evidence="2">The sequence shown here is derived from an EMBL/GenBank/DDBJ whole genome shotgun (WGS) entry which is preliminary data.</text>
</comment>
<evidence type="ECO:0000313" key="3">
    <source>
        <dbReference type="Proteomes" id="UP001642406"/>
    </source>
</evidence>
<organism evidence="2 3">
    <name type="scientific">Sporothrix bragantina</name>
    <dbReference type="NCBI Taxonomy" id="671064"/>
    <lineage>
        <taxon>Eukaryota</taxon>
        <taxon>Fungi</taxon>
        <taxon>Dikarya</taxon>
        <taxon>Ascomycota</taxon>
        <taxon>Pezizomycotina</taxon>
        <taxon>Sordariomycetes</taxon>
        <taxon>Sordariomycetidae</taxon>
        <taxon>Ophiostomatales</taxon>
        <taxon>Ophiostomataceae</taxon>
        <taxon>Sporothrix</taxon>
    </lineage>
</organism>